<dbReference type="AlphaFoldDB" id="A0A445CEK3"/>
<accession>A0A445CEK3</accession>
<evidence type="ECO:0008006" key="4">
    <source>
        <dbReference type="Google" id="ProtNLM"/>
    </source>
</evidence>
<dbReference type="Proteomes" id="UP000289738">
    <property type="component" value="Chromosome A07"/>
</dbReference>
<evidence type="ECO:0000313" key="2">
    <source>
        <dbReference type="EMBL" id="RYR49339.1"/>
    </source>
</evidence>
<protein>
    <recommendedName>
        <fullName evidence="4">Ubiquitin-like protease family profile domain-containing protein</fullName>
    </recommendedName>
</protein>
<keyword evidence="1" id="KW-0472">Membrane</keyword>
<proteinExistence type="predicted"/>
<keyword evidence="1" id="KW-1133">Transmembrane helix</keyword>
<keyword evidence="3" id="KW-1185">Reference proteome</keyword>
<gene>
    <name evidence="2" type="ORF">Ahy_A07g035805</name>
</gene>
<sequence>MFILYLDKKKLASHPFILTLVFYADHRWIWMTDVKNKKFHVLDPFHKKSPLKERTTLNKFILSCLCFLYKFLGFCLLLGYVISRMRVFPGVQPLMNKDDEIEVPYVNIAGQHTSINLSL</sequence>
<dbReference type="EMBL" id="SDMP01000007">
    <property type="protein sequence ID" value="RYR49339.1"/>
    <property type="molecule type" value="Genomic_DNA"/>
</dbReference>
<comment type="caution">
    <text evidence="2">The sequence shown here is derived from an EMBL/GenBank/DDBJ whole genome shotgun (WGS) entry which is preliminary data.</text>
</comment>
<reference evidence="2 3" key="1">
    <citation type="submission" date="2019-01" db="EMBL/GenBank/DDBJ databases">
        <title>Sequencing of cultivated peanut Arachis hypogaea provides insights into genome evolution and oil improvement.</title>
        <authorList>
            <person name="Chen X."/>
        </authorList>
    </citation>
    <scope>NUCLEOTIDE SEQUENCE [LARGE SCALE GENOMIC DNA]</scope>
    <source>
        <strain evidence="3">cv. Fuhuasheng</strain>
        <tissue evidence="2">Leaves</tissue>
    </source>
</reference>
<organism evidence="2 3">
    <name type="scientific">Arachis hypogaea</name>
    <name type="common">Peanut</name>
    <dbReference type="NCBI Taxonomy" id="3818"/>
    <lineage>
        <taxon>Eukaryota</taxon>
        <taxon>Viridiplantae</taxon>
        <taxon>Streptophyta</taxon>
        <taxon>Embryophyta</taxon>
        <taxon>Tracheophyta</taxon>
        <taxon>Spermatophyta</taxon>
        <taxon>Magnoliopsida</taxon>
        <taxon>eudicotyledons</taxon>
        <taxon>Gunneridae</taxon>
        <taxon>Pentapetalae</taxon>
        <taxon>rosids</taxon>
        <taxon>fabids</taxon>
        <taxon>Fabales</taxon>
        <taxon>Fabaceae</taxon>
        <taxon>Papilionoideae</taxon>
        <taxon>50 kb inversion clade</taxon>
        <taxon>dalbergioids sensu lato</taxon>
        <taxon>Dalbergieae</taxon>
        <taxon>Pterocarpus clade</taxon>
        <taxon>Arachis</taxon>
    </lineage>
</organism>
<feature type="transmembrane region" description="Helical" evidence="1">
    <location>
        <begin position="60"/>
        <end position="82"/>
    </location>
</feature>
<evidence type="ECO:0000313" key="3">
    <source>
        <dbReference type="Proteomes" id="UP000289738"/>
    </source>
</evidence>
<name>A0A445CEK3_ARAHY</name>
<evidence type="ECO:0000256" key="1">
    <source>
        <dbReference type="SAM" id="Phobius"/>
    </source>
</evidence>
<keyword evidence="1" id="KW-0812">Transmembrane</keyword>